<dbReference type="PRINTS" id="PR00190">
    <property type="entry name" value="ACTIN"/>
</dbReference>
<dbReference type="FunFam" id="3.30.420.40:FF:000148">
    <property type="entry name" value="Actin, alpha skeletal muscle"/>
    <property type="match status" value="1"/>
</dbReference>
<feature type="compositionally biased region" description="Polar residues" evidence="8">
    <location>
        <begin position="154"/>
        <end position="163"/>
    </location>
</feature>
<name>A0A1D6GVY6_MAIZE</name>
<dbReference type="InterPro" id="IPR043129">
    <property type="entry name" value="ATPase_NBD"/>
</dbReference>
<dbReference type="InterPro" id="IPR004001">
    <property type="entry name" value="Actin_CS"/>
</dbReference>
<evidence type="ECO:0000313" key="9">
    <source>
        <dbReference type="EMBL" id="AQK67072.1"/>
    </source>
</evidence>
<dbReference type="EMBL" id="CM000781">
    <property type="protein sequence ID" value="AQK67072.1"/>
    <property type="molecule type" value="Genomic_DNA"/>
</dbReference>
<evidence type="ECO:0000256" key="4">
    <source>
        <dbReference type="ARBA" id="ARBA00022490"/>
    </source>
</evidence>
<organism evidence="9">
    <name type="scientific">Zea mays</name>
    <name type="common">Maize</name>
    <dbReference type="NCBI Taxonomy" id="4577"/>
    <lineage>
        <taxon>Eukaryota</taxon>
        <taxon>Viridiplantae</taxon>
        <taxon>Streptophyta</taxon>
        <taxon>Embryophyta</taxon>
        <taxon>Tracheophyta</taxon>
        <taxon>Spermatophyta</taxon>
        <taxon>Magnoliopsida</taxon>
        <taxon>Liliopsida</taxon>
        <taxon>Poales</taxon>
        <taxon>Poaceae</taxon>
        <taxon>PACMAD clade</taxon>
        <taxon>Panicoideae</taxon>
        <taxon>Andropogonodae</taxon>
        <taxon>Andropogoneae</taxon>
        <taxon>Tripsacinae</taxon>
        <taxon>Zea</taxon>
    </lineage>
</organism>
<accession>A0A1D6GVY6</accession>
<dbReference type="ExpressionAtlas" id="A0A1D6GVY6">
    <property type="expression patterns" value="baseline and differential"/>
</dbReference>
<evidence type="ECO:0000256" key="7">
    <source>
        <dbReference type="ARBA" id="ARBA00023212"/>
    </source>
</evidence>
<evidence type="ECO:0000256" key="5">
    <source>
        <dbReference type="ARBA" id="ARBA00022741"/>
    </source>
</evidence>
<comment type="function">
    <text evidence="1">Essential component of cell cytoskeleton; plays an important role in cytoplasmic streaming, cell shape determination, cell division, organelle movement and extension growth.</text>
</comment>
<feature type="region of interest" description="Disordered" evidence="8">
    <location>
        <begin position="138"/>
        <end position="163"/>
    </location>
</feature>
<feature type="region of interest" description="Disordered" evidence="8">
    <location>
        <begin position="175"/>
        <end position="230"/>
    </location>
</feature>
<protein>
    <recommendedName>
        <fullName evidence="10">Actin-7</fullName>
    </recommendedName>
</protein>
<dbReference type="FunFam" id="2.30.36.70:FF:000001">
    <property type="entry name" value="Actin, alpha skeletal muscle"/>
    <property type="match status" value="1"/>
</dbReference>
<feature type="region of interest" description="Disordered" evidence="8">
    <location>
        <begin position="246"/>
        <end position="281"/>
    </location>
</feature>
<comment type="similarity">
    <text evidence="3">Belongs to the actin family.</text>
</comment>
<gene>
    <name evidence="9" type="ORF">ZEAMMB73_Zm00001d014739</name>
</gene>
<keyword evidence="5" id="KW-0547">Nucleotide-binding</keyword>
<keyword evidence="7" id="KW-0206">Cytoskeleton</keyword>
<dbReference type="PROSITE" id="PS00406">
    <property type="entry name" value="ACTINS_1"/>
    <property type="match status" value="1"/>
</dbReference>
<keyword evidence="6" id="KW-0067">ATP-binding</keyword>
<evidence type="ECO:0008006" key="10">
    <source>
        <dbReference type="Google" id="ProtNLM"/>
    </source>
</evidence>
<feature type="compositionally biased region" description="Gly residues" evidence="8">
    <location>
        <begin position="215"/>
        <end position="230"/>
    </location>
</feature>
<sequence>MADAEDIQPLVCDNGTGMVKAGFAGDDAPRAVFPSIVGRPRHIGVMVGMGQKDAYVGDEVQSKRGILTLKYLSLHITLFPTLQQSVQQSEHLFRDSCNDMGSVNEVPAQPIYIDSFPKLRAWFCKPIITKPKVALKPQTLSPQPEAQAPHDPQTPEQQQSGTGVDQVALYMSIRSRGEKQPASQETRTSLVWPVQDFSGSGDDAKSSNGKAARGGSNGGEKQGDESNGGGILSVVASRIGVVVSGANGDRSGSAEDGAKTSAGDPGHGSKGEEKGRGVNGGRIVEQIISNLPSDDQAPDADEASLLIAIIED</sequence>
<comment type="subcellular location">
    <subcellularLocation>
        <location evidence="2">Cytoplasm</location>
        <location evidence="2">Cytoskeleton</location>
    </subcellularLocation>
</comment>
<evidence type="ECO:0000256" key="1">
    <source>
        <dbReference type="ARBA" id="ARBA00003589"/>
    </source>
</evidence>
<dbReference type="AlphaFoldDB" id="A0A1D6GVY6"/>
<feature type="compositionally biased region" description="Basic and acidic residues" evidence="8">
    <location>
        <begin position="267"/>
        <end position="276"/>
    </location>
</feature>
<evidence type="ECO:0000256" key="8">
    <source>
        <dbReference type="SAM" id="MobiDB-lite"/>
    </source>
</evidence>
<dbReference type="Gene3D" id="3.30.420.40">
    <property type="match status" value="1"/>
</dbReference>
<evidence type="ECO:0000256" key="3">
    <source>
        <dbReference type="ARBA" id="ARBA00006752"/>
    </source>
</evidence>
<dbReference type="InterPro" id="IPR004000">
    <property type="entry name" value="Actin"/>
</dbReference>
<dbReference type="SUPFAM" id="SSF53067">
    <property type="entry name" value="Actin-like ATPase domain"/>
    <property type="match status" value="1"/>
</dbReference>
<proteinExistence type="inferred from homology"/>
<reference evidence="9" key="1">
    <citation type="submission" date="2015-12" db="EMBL/GenBank/DDBJ databases">
        <title>Update maize B73 reference genome by single molecule sequencing technologies.</title>
        <authorList>
            <consortium name="Maize Genome Sequencing Project"/>
            <person name="Ware D."/>
        </authorList>
    </citation>
    <scope>NUCLEOTIDE SEQUENCE</scope>
    <source>
        <tissue evidence="9">Seedling</tissue>
    </source>
</reference>
<keyword evidence="4" id="KW-0963">Cytoplasm</keyword>
<dbReference type="GO" id="GO:0005524">
    <property type="term" value="F:ATP binding"/>
    <property type="evidence" value="ECO:0007669"/>
    <property type="project" value="UniProtKB-KW"/>
</dbReference>
<evidence type="ECO:0000256" key="2">
    <source>
        <dbReference type="ARBA" id="ARBA00004245"/>
    </source>
</evidence>
<evidence type="ECO:0000256" key="6">
    <source>
        <dbReference type="ARBA" id="ARBA00022840"/>
    </source>
</evidence>
<dbReference type="Pfam" id="PF00022">
    <property type="entry name" value="Actin"/>
    <property type="match status" value="1"/>
</dbReference>
<dbReference type="GO" id="GO:0005856">
    <property type="term" value="C:cytoskeleton"/>
    <property type="evidence" value="ECO:0007669"/>
    <property type="project" value="UniProtKB-SubCell"/>
</dbReference>